<gene>
    <name evidence="3" type="primary">LOC139036768</name>
</gene>
<dbReference type="RefSeq" id="XP_070328728.1">
    <property type="nucleotide sequence ID" value="XM_070472627.1"/>
</dbReference>
<feature type="region of interest" description="Disordered" evidence="1">
    <location>
        <begin position="1"/>
        <end position="125"/>
    </location>
</feature>
<dbReference type="GeneID" id="139036768"/>
<feature type="compositionally biased region" description="Low complexity" evidence="1">
    <location>
        <begin position="1"/>
        <end position="11"/>
    </location>
</feature>
<name>A0ABM4ILM4_ODOVR</name>
<evidence type="ECO:0000256" key="1">
    <source>
        <dbReference type="SAM" id="MobiDB-lite"/>
    </source>
</evidence>
<feature type="compositionally biased region" description="Pro residues" evidence="1">
    <location>
        <begin position="78"/>
        <end position="88"/>
    </location>
</feature>
<evidence type="ECO:0000313" key="2">
    <source>
        <dbReference type="Proteomes" id="UP001652640"/>
    </source>
</evidence>
<organism evidence="2 3">
    <name type="scientific">Odocoileus virginianus</name>
    <name type="common">White-tailed deer</name>
    <dbReference type="NCBI Taxonomy" id="9874"/>
    <lineage>
        <taxon>Eukaryota</taxon>
        <taxon>Metazoa</taxon>
        <taxon>Chordata</taxon>
        <taxon>Craniata</taxon>
        <taxon>Vertebrata</taxon>
        <taxon>Euteleostomi</taxon>
        <taxon>Mammalia</taxon>
        <taxon>Eutheria</taxon>
        <taxon>Laurasiatheria</taxon>
        <taxon>Artiodactyla</taxon>
        <taxon>Ruminantia</taxon>
        <taxon>Pecora</taxon>
        <taxon>Cervidae</taxon>
        <taxon>Odocoileinae</taxon>
        <taxon>Odocoileus</taxon>
    </lineage>
</organism>
<reference evidence="3" key="2">
    <citation type="submission" date="2025-08" db="UniProtKB">
        <authorList>
            <consortium name="RefSeq"/>
        </authorList>
    </citation>
    <scope>IDENTIFICATION</scope>
    <source>
        <tissue evidence="3">Tongue muscle</tissue>
    </source>
</reference>
<accession>A0ABM4ILM4</accession>
<keyword evidence="2" id="KW-1185">Reference proteome</keyword>
<sequence>MRPARCPTAARPGGGGRRRGPVTSRVWQLPGPRSPAPDSRRASSSPGDQTVPRAAPDLCGSPGPGSSPRGRRRLNRPRPAPALPPPRSLPRHRPPPPAAATPRGSPESEFETEGTAAALNPPGSSAHPAQGLFWWSRQGGIKTGSPIWPSFGSWNSLSSRSPEAENQPQEMRKLRSERLISRGEFQAQGSDFDGYLWNRCCRGPVRQHLHLKQRMCIDGAYLVPRE</sequence>
<reference evidence="2" key="1">
    <citation type="journal article" date="2022" name="J. Hered.">
        <title>A De Novo Chromosome-Level Genome Assembly of the White-Tailed Deer, Odocoileus Virginianus.</title>
        <authorList>
            <person name="London E.W."/>
            <person name="Roca A.L."/>
            <person name="Novakofski J.E."/>
            <person name="Mateus-Pinilla N.E."/>
        </authorList>
    </citation>
    <scope>NUCLEOTIDE SEQUENCE [LARGE SCALE GENOMIC DNA]</scope>
</reference>
<evidence type="ECO:0000313" key="3">
    <source>
        <dbReference type="RefSeq" id="XP_070328728.1"/>
    </source>
</evidence>
<protein>
    <submittedName>
        <fullName evidence="3">Collagen alpha-1(I) chain-like</fullName>
    </submittedName>
</protein>
<dbReference type="Proteomes" id="UP001652640">
    <property type="component" value="Chromosome 2"/>
</dbReference>
<proteinExistence type="predicted"/>